<evidence type="ECO:0008006" key="4">
    <source>
        <dbReference type="Google" id="ProtNLM"/>
    </source>
</evidence>
<comment type="caution">
    <text evidence="2">The sequence shown here is derived from an EMBL/GenBank/DDBJ whole genome shotgun (WGS) entry which is preliminary data.</text>
</comment>
<reference evidence="2 3" key="1">
    <citation type="submission" date="2019-07" db="EMBL/GenBank/DDBJ databases">
        <title>Whole genome shotgun sequence of Lactobacillus zymae NBRC 107157.</title>
        <authorList>
            <person name="Hosoyama A."/>
            <person name="Uohara A."/>
            <person name="Ohji S."/>
            <person name="Ichikawa N."/>
        </authorList>
    </citation>
    <scope>NUCLEOTIDE SEQUENCE [LARGE SCALE GENOMIC DNA]</scope>
    <source>
        <strain evidence="2 3">NBRC 107157</strain>
    </source>
</reference>
<protein>
    <recommendedName>
        <fullName evidence="4">DUF3784 domain-containing protein</fullName>
    </recommendedName>
</protein>
<evidence type="ECO:0000313" key="2">
    <source>
        <dbReference type="EMBL" id="GEO72890.1"/>
    </source>
</evidence>
<accession>A0ABQ0WZ99</accession>
<feature type="transmembrane region" description="Helical" evidence="1">
    <location>
        <begin position="45"/>
        <end position="68"/>
    </location>
</feature>
<keyword evidence="1" id="KW-0812">Transmembrane</keyword>
<name>A0ABQ0WZ99_9LACO</name>
<keyword evidence="1" id="KW-1133">Transmembrane helix</keyword>
<evidence type="ECO:0000256" key="1">
    <source>
        <dbReference type="SAM" id="Phobius"/>
    </source>
</evidence>
<sequence length="106" mass="12679">MGLDLVLVIGIFIMFWVLQRRLDVKSYKGLYWVSDEREREIALKVHSAIMMGNTYFLYGLLVVIFLLMNFGLSTQRFGQVLLGLVWLYLLFTNVQYLWLWTRYDQD</sequence>
<dbReference type="Proteomes" id="UP000321794">
    <property type="component" value="Unassembled WGS sequence"/>
</dbReference>
<keyword evidence="1" id="KW-0472">Membrane</keyword>
<evidence type="ECO:0000313" key="3">
    <source>
        <dbReference type="Proteomes" id="UP000321794"/>
    </source>
</evidence>
<gene>
    <name evidence="2" type="ORF">LZY01_20580</name>
</gene>
<keyword evidence="3" id="KW-1185">Reference proteome</keyword>
<organism evidence="2 3">
    <name type="scientific">Levilactobacillus zymae</name>
    <dbReference type="NCBI Taxonomy" id="267363"/>
    <lineage>
        <taxon>Bacteria</taxon>
        <taxon>Bacillati</taxon>
        <taxon>Bacillota</taxon>
        <taxon>Bacilli</taxon>
        <taxon>Lactobacillales</taxon>
        <taxon>Lactobacillaceae</taxon>
        <taxon>Levilactobacillus</taxon>
    </lineage>
</organism>
<dbReference type="EMBL" id="BJZK01000029">
    <property type="protein sequence ID" value="GEO72890.1"/>
    <property type="molecule type" value="Genomic_DNA"/>
</dbReference>
<proteinExistence type="predicted"/>
<dbReference type="RefSeq" id="WP_225430812.1">
    <property type="nucleotide sequence ID" value="NZ_BJZK01000029.1"/>
</dbReference>
<feature type="transmembrane region" description="Helical" evidence="1">
    <location>
        <begin position="80"/>
        <end position="100"/>
    </location>
</feature>